<dbReference type="InterPro" id="IPR055360">
    <property type="entry name" value="bAvd"/>
</dbReference>
<dbReference type="Proteomes" id="UP000515909">
    <property type="component" value="Chromosome"/>
</dbReference>
<dbReference type="RefSeq" id="WP_187037123.1">
    <property type="nucleotide sequence ID" value="NZ_CP060286.1"/>
</dbReference>
<proteinExistence type="predicted"/>
<name>A0A7G8TDX7_9FIRM</name>
<dbReference type="Gene3D" id="1.20.1440.60">
    <property type="entry name" value="23S rRNA-intervening sequence"/>
    <property type="match status" value="1"/>
</dbReference>
<dbReference type="KEGG" id="cfem:HCR03_06125"/>
<reference evidence="1 2" key="1">
    <citation type="submission" date="2020-08" db="EMBL/GenBank/DDBJ databases">
        <title>The isolate Caproiciproducens sp. 7D4C2 produces n-caproate at mildly acidic conditions from hexoses: genome and rBOX comparison with related strains and chain-elongating bacteria.</title>
        <authorList>
            <person name="Esquivel-Elizondo S."/>
            <person name="Bagci C."/>
            <person name="Temovska M."/>
            <person name="Jeon B.S."/>
            <person name="Bessarab I."/>
            <person name="Williams R.B.H."/>
            <person name="Huson D.H."/>
            <person name="Angenent L.T."/>
        </authorList>
    </citation>
    <scope>NUCLEOTIDE SEQUENCE [LARGE SCALE GENOMIC DNA]</scope>
    <source>
        <strain evidence="1 2">7D4C2</strain>
    </source>
</reference>
<sequence>MTNFDLLTKCEEMVQETFQITGSSKMPKKYRFTLLNRLQDTALEIYANIVTANDLNLKIPQEAEERRRLQNSALTNIKLMEFYIKTALKIGLVTSEQVAGRFNAEGKETKRGWNTKVLDVKYMLLAWRKHDRQVMQRK</sequence>
<evidence type="ECO:0000313" key="1">
    <source>
        <dbReference type="EMBL" id="QNK41818.1"/>
    </source>
</evidence>
<dbReference type="EMBL" id="CP060286">
    <property type="protein sequence ID" value="QNK41818.1"/>
    <property type="molecule type" value="Genomic_DNA"/>
</dbReference>
<protein>
    <submittedName>
        <fullName evidence="1">Four helix bundle protein</fullName>
    </submittedName>
</protein>
<evidence type="ECO:0000313" key="2">
    <source>
        <dbReference type="Proteomes" id="UP000515909"/>
    </source>
</evidence>
<dbReference type="AlphaFoldDB" id="A0A7G8TDX7"/>
<accession>A0A7G8TDX7</accession>
<dbReference type="InterPro" id="IPR036583">
    <property type="entry name" value="23S_rRNA_IVS_sf"/>
</dbReference>
<organism evidence="1 2">
    <name type="scientific">Caproicibacter fermentans</name>
    <dbReference type="NCBI Taxonomy" id="2576756"/>
    <lineage>
        <taxon>Bacteria</taxon>
        <taxon>Bacillati</taxon>
        <taxon>Bacillota</taxon>
        <taxon>Clostridia</taxon>
        <taxon>Eubacteriales</taxon>
        <taxon>Acutalibacteraceae</taxon>
        <taxon>Caproicibacter</taxon>
    </lineage>
</organism>
<dbReference type="CDD" id="cd16376">
    <property type="entry name" value="Avd_like"/>
    <property type="match status" value="1"/>
</dbReference>
<gene>
    <name evidence="1" type="ORF">HCR03_06125</name>
</gene>